<dbReference type="PANTHER" id="PTHR10000">
    <property type="entry name" value="PHOSPHOSERINE PHOSPHATASE"/>
    <property type="match status" value="1"/>
</dbReference>
<dbReference type="Proteomes" id="UP000198959">
    <property type="component" value="Unassembled WGS sequence"/>
</dbReference>
<sequence length="451" mass="47668">MRWYRAVAFDLDGTLTTGGSPSAAVLDRIAALRDDGVRMLLVTGRNLAHLEADFPGLANRFDLVVAENGCVLRTDDAVRHLVDPVEPALLERLSSAGVAVGRGEVLLGAGADAYDAVVEAVGFLGLDVQVVRNRDELMLLPAGISKGTGLCAALAELDISPHNSMAFGDAENDHAMFAAAELGVAVANAVDSLRRCADLVLTTPNGAGVAELLASDVLSGRQRLHSDRRHVVLGTDAADRPVRLPAAQTNLLITGAGGSARSYLTRLVVEQLVAQRYSVLMLAPEGRQVPLDTLPGLTVLGGAQLPDPAELPRLHGIDRSVLLDLSGLGTTAREAYSQAMWQQLLAHRAATGTPHWFVIDVGQAGTCRIPWPKGTGAEQWGLCVVSGQPDQLDADLLARMEWRVALSQDGGQEAVLTGPNILPQSITLGRRLTTPKETMVGASQGREDRSV</sequence>
<name>A0A1C6RU80_9ACTN</name>
<evidence type="ECO:0000313" key="1">
    <source>
        <dbReference type="EMBL" id="SCL20725.1"/>
    </source>
</evidence>
<dbReference type="Gene3D" id="3.90.1070.10">
    <property type="match status" value="1"/>
</dbReference>
<keyword evidence="2" id="KW-1185">Reference proteome</keyword>
<gene>
    <name evidence="1" type="ORF">GA0074692_0962</name>
</gene>
<dbReference type="Gene3D" id="3.40.50.300">
    <property type="entry name" value="P-loop containing nucleotide triphosphate hydrolases"/>
    <property type="match status" value="1"/>
</dbReference>
<accession>A0A1C6RU80</accession>
<dbReference type="GO" id="GO:0016791">
    <property type="term" value="F:phosphatase activity"/>
    <property type="evidence" value="ECO:0007669"/>
    <property type="project" value="TreeGrafter"/>
</dbReference>
<dbReference type="SUPFAM" id="SSF56784">
    <property type="entry name" value="HAD-like"/>
    <property type="match status" value="1"/>
</dbReference>
<dbReference type="Gene3D" id="3.40.50.1000">
    <property type="entry name" value="HAD superfamily/HAD-like"/>
    <property type="match status" value="1"/>
</dbReference>
<evidence type="ECO:0000313" key="2">
    <source>
        <dbReference type="Proteomes" id="UP000198959"/>
    </source>
</evidence>
<evidence type="ECO:0008006" key="3">
    <source>
        <dbReference type="Google" id="ProtNLM"/>
    </source>
</evidence>
<proteinExistence type="predicted"/>
<dbReference type="EMBL" id="FMHW01000002">
    <property type="protein sequence ID" value="SCL20725.1"/>
    <property type="molecule type" value="Genomic_DNA"/>
</dbReference>
<dbReference type="PANTHER" id="PTHR10000:SF8">
    <property type="entry name" value="HAD SUPERFAMILY HYDROLASE-LIKE, TYPE 3"/>
    <property type="match status" value="1"/>
</dbReference>
<dbReference type="GO" id="GO:0000287">
    <property type="term" value="F:magnesium ion binding"/>
    <property type="evidence" value="ECO:0007669"/>
    <property type="project" value="TreeGrafter"/>
</dbReference>
<protein>
    <recommendedName>
        <fullName evidence="3">HAD-superfamily hydrolase, subfamily IIB</fullName>
    </recommendedName>
</protein>
<dbReference type="Pfam" id="PF08282">
    <property type="entry name" value="Hydrolase_3"/>
    <property type="match status" value="2"/>
</dbReference>
<dbReference type="AlphaFoldDB" id="A0A1C6RU80"/>
<dbReference type="InterPro" id="IPR036412">
    <property type="entry name" value="HAD-like_sf"/>
</dbReference>
<dbReference type="InterPro" id="IPR027417">
    <property type="entry name" value="P-loop_NTPase"/>
</dbReference>
<dbReference type="STRING" id="145854.GA0074692_0962"/>
<dbReference type="InterPro" id="IPR023214">
    <property type="entry name" value="HAD_sf"/>
</dbReference>
<organism evidence="1 2">
    <name type="scientific">Micromonospora pallida</name>
    <dbReference type="NCBI Taxonomy" id="145854"/>
    <lineage>
        <taxon>Bacteria</taxon>
        <taxon>Bacillati</taxon>
        <taxon>Actinomycetota</taxon>
        <taxon>Actinomycetes</taxon>
        <taxon>Micromonosporales</taxon>
        <taxon>Micromonosporaceae</taxon>
        <taxon>Micromonospora</taxon>
    </lineage>
</organism>
<reference evidence="2" key="1">
    <citation type="submission" date="2016-06" db="EMBL/GenBank/DDBJ databases">
        <authorList>
            <person name="Varghese N."/>
            <person name="Submissions Spin"/>
        </authorList>
    </citation>
    <scope>NUCLEOTIDE SEQUENCE [LARGE SCALE GENOMIC DNA]</scope>
    <source>
        <strain evidence="2">DSM 43817</strain>
    </source>
</reference>
<dbReference type="GO" id="GO:0005829">
    <property type="term" value="C:cytosol"/>
    <property type="evidence" value="ECO:0007669"/>
    <property type="project" value="TreeGrafter"/>
</dbReference>
<dbReference type="SUPFAM" id="SSF52540">
    <property type="entry name" value="P-loop containing nucleoside triphosphate hydrolases"/>
    <property type="match status" value="1"/>
</dbReference>